<keyword evidence="4" id="KW-1185">Reference proteome</keyword>
<evidence type="ECO:0000313" key="4">
    <source>
        <dbReference type="Proteomes" id="UP000027997"/>
    </source>
</evidence>
<evidence type="ECO:0000256" key="1">
    <source>
        <dbReference type="SAM" id="MobiDB-lite"/>
    </source>
</evidence>
<reference evidence="3 4" key="1">
    <citation type="submission" date="2014-06" db="EMBL/GenBank/DDBJ databases">
        <title>Whole Genome Sequences of Three Symbiotic Endozoicomonas Bacteria.</title>
        <authorList>
            <person name="Neave M.J."/>
            <person name="Apprill A."/>
            <person name="Voolstra C.R."/>
        </authorList>
    </citation>
    <scope>NUCLEOTIDE SEQUENCE [LARGE SCALE GENOMIC DNA]</scope>
    <source>
        <strain evidence="3 4">DSM 22380</strain>
    </source>
</reference>
<protein>
    <submittedName>
        <fullName evidence="3">Uncharacterized protein</fullName>
    </submittedName>
</protein>
<keyword evidence="2" id="KW-0472">Membrane</keyword>
<dbReference type="RefSeq" id="WP_020581824.1">
    <property type="nucleotide sequence ID" value="NZ_JOJP01000001.1"/>
</dbReference>
<comment type="caution">
    <text evidence="3">The sequence shown here is derived from an EMBL/GenBank/DDBJ whole genome shotgun (WGS) entry which is preliminary data.</text>
</comment>
<gene>
    <name evidence="3" type="ORF">GV64_23520</name>
</gene>
<feature type="transmembrane region" description="Helical" evidence="2">
    <location>
        <begin position="101"/>
        <end position="123"/>
    </location>
</feature>
<dbReference type="AlphaFoldDB" id="A0A081KGL5"/>
<organism evidence="3 4">
    <name type="scientific">Endozoicomonas elysicola</name>
    <dbReference type="NCBI Taxonomy" id="305900"/>
    <lineage>
        <taxon>Bacteria</taxon>
        <taxon>Pseudomonadati</taxon>
        <taxon>Pseudomonadota</taxon>
        <taxon>Gammaproteobacteria</taxon>
        <taxon>Oceanospirillales</taxon>
        <taxon>Endozoicomonadaceae</taxon>
        <taxon>Endozoicomonas</taxon>
    </lineage>
</organism>
<name>A0A081KGL5_9GAMM</name>
<feature type="region of interest" description="Disordered" evidence="1">
    <location>
        <begin position="19"/>
        <end position="52"/>
    </location>
</feature>
<accession>A0A081KGL5</accession>
<dbReference type="Proteomes" id="UP000027997">
    <property type="component" value="Unassembled WGS sequence"/>
</dbReference>
<evidence type="ECO:0000256" key="2">
    <source>
        <dbReference type="SAM" id="Phobius"/>
    </source>
</evidence>
<dbReference type="EMBL" id="JOJP01000001">
    <property type="protein sequence ID" value="KEI73291.1"/>
    <property type="molecule type" value="Genomic_DNA"/>
</dbReference>
<keyword evidence="2" id="KW-0812">Transmembrane</keyword>
<evidence type="ECO:0000313" key="3">
    <source>
        <dbReference type="EMBL" id="KEI73291.1"/>
    </source>
</evidence>
<keyword evidence="2" id="KW-1133">Transmembrane helix</keyword>
<feature type="compositionally biased region" description="Polar residues" evidence="1">
    <location>
        <begin position="35"/>
        <end position="52"/>
    </location>
</feature>
<sequence>MSGSISVQNYSNSSLILYPETENNEENDAAIEANSSTASEKQTENQTSPGETTVITDRKCEVIEEPETFLSKAKRLLSKIPTILCIPLRVGTTLLNVGIFAGYYVTVMAITGVGALTGALTGLASKIKARFSSTPSQKSLKDYTVSYAKNTFELMIFPYEQLPEKFKGSIFPAISGAALFLFETLAIPGKRIPIEVYEKVCSKTYTATKPYKAITDMTVHIIDMTKSFIQG</sequence>
<proteinExistence type="predicted"/>